<dbReference type="Proteomes" id="UP000542353">
    <property type="component" value="Unassembled WGS sequence"/>
</dbReference>
<sequence length="118" mass="12960">MKLLTDAQRAQLLENGRRQAAVKGTSAEIDFKPVVKLFNPCGGGTWLLTEIDPDDETVAWGLCDLGMGFPEFGTVSLTELVEYRGPLALGIERDLYFEAEKPISAYCDEAAERGYVKA</sequence>
<name>A0A7W7Z5S6_9BRAD</name>
<dbReference type="Pfam" id="PF11171">
    <property type="entry name" value="DUF2958"/>
    <property type="match status" value="1"/>
</dbReference>
<dbReference type="RefSeq" id="WP_184259376.1">
    <property type="nucleotide sequence ID" value="NZ_JACHIH010000022.1"/>
</dbReference>
<gene>
    <name evidence="1" type="ORF">HNR60_003314</name>
</gene>
<organism evidence="1 2">
    <name type="scientific">Rhodopseudomonas rhenobacensis</name>
    <dbReference type="NCBI Taxonomy" id="87461"/>
    <lineage>
        <taxon>Bacteria</taxon>
        <taxon>Pseudomonadati</taxon>
        <taxon>Pseudomonadota</taxon>
        <taxon>Alphaproteobacteria</taxon>
        <taxon>Hyphomicrobiales</taxon>
        <taxon>Nitrobacteraceae</taxon>
        <taxon>Rhodopseudomonas</taxon>
    </lineage>
</organism>
<evidence type="ECO:0000313" key="2">
    <source>
        <dbReference type="Proteomes" id="UP000542353"/>
    </source>
</evidence>
<comment type="caution">
    <text evidence="1">The sequence shown here is derived from an EMBL/GenBank/DDBJ whole genome shotgun (WGS) entry which is preliminary data.</text>
</comment>
<accession>A0A7W7Z5S6</accession>
<dbReference type="AlphaFoldDB" id="A0A7W7Z5S6"/>
<dbReference type="EMBL" id="JACHIH010000022">
    <property type="protein sequence ID" value="MBB5048547.1"/>
    <property type="molecule type" value="Genomic_DNA"/>
</dbReference>
<keyword evidence="2" id="KW-1185">Reference proteome</keyword>
<proteinExistence type="predicted"/>
<dbReference type="InterPro" id="IPR021341">
    <property type="entry name" value="DUF2958"/>
</dbReference>
<reference evidence="1 2" key="1">
    <citation type="submission" date="2020-08" db="EMBL/GenBank/DDBJ databases">
        <title>Genomic Encyclopedia of Type Strains, Phase IV (KMG-IV): sequencing the most valuable type-strain genomes for metagenomic binning, comparative biology and taxonomic classification.</title>
        <authorList>
            <person name="Goeker M."/>
        </authorList>
    </citation>
    <scope>NUCLEOTIDE SEQUENCE [LARGE SCALE GENOMIC DNA]</scope>
    <source>
        <strain evidence="1 2">DSM 12706</strain>
    </source>
</reference>
<protein>
    <submittedName>
        <fullName evidence="1">Uncharacterized protein</fullName>
    </submittedName>
</protein>
<evidence type="ECO:0000313" key="1">
    <source>
        <dbReference type="EMBL" id="MBB5048547.1"/>
    </source>
</evidence>